<gene>
    <name evidence="2" type="ORF">Scaly_2662600</name>
</gene>
<name>A0AAW2J7J3_9LAMI</name>
<protein>
    <submittedName>
        <fullName evidence="2">Uncharacterized protein</fullName>
    </submittedName>
</protein>
<sequence length="245" mass="28089">MLIINKNLEEEFFMLKFISGLKEEVKSFVSTCNPTSLNQVVVLARKQEHTISAILKKAHQPSRNTRSKPPFRPQQKSPPPRNNPQAKRFLTEVEVRAKKEKNLCYRCDEPYAPGHRCRYKQVYMLLSDEEAQDYDKVVQEGQQVENEEVEEDMAVSLHAMKGSVNYEEVAGALGCEMDNTTPMIIMVADGSKLIKKLICPRLSNYNPVELDFHQFKVTLSQADRTLILRTLPNEPRVKVMSAYSL</sequence>
<dbReference type="EMBL" id="JACGWM010001626">
    <property type="protein sequence ID" value="KAL0290654.1"/>
    <property type="molecule type" value="Genomic_DNA"/>
</dbReference>
<reference evidence="2" key="2">
    <citation type="journal article" date="2024" name="Plant">
        <title>Genomic evolution and insights into agronomic trait innovations of Sesamum species.</title>
        <authorList>
            <person name="Miao H."/>
            <person name="Wang L."/>
            <person name="Qu L."/>
            <person name="Liu H."/>
            <person name="Sun Y."/>
            <person name="Le M."/>
            <person name="Wang Q."/>
            <person name="Wei S."/>
            <person name="Zheng Y."/>
            <person name="Lin W."/>
            <person name="Duan Y."/>
            <person name="Cao H."/>
            <person name="Xiong S."/>
            <person name="Wang X."/>
            <person name="Wei L."/>
            <person name="Li C."/>
            <person name="Ma Q."/>
            <person name="Ju M."/>
            <person name="Zhao R."/>
            <person name="Li G."/>
            <person name="Mu C."/>
            <person name="Tian Q."/>
            <person name="Mei H."/>
            <person name="Zhang T."/>
            <person name="Gao T."/>
            <person name="Zhang H."/>
        </authorList>
    </citation>
    <scope>NUCLEOTIDE SEQUENCE</scope>
    <source>
        <strain evidence="2">KEN8</strain>
    </source>
</reference>
<feature type="compositionally biased region" description="Pro residues" evidence="1">
    <location>
        <begin position="70"/>
        <end position="82"/>
    </location>
</feature>
<evidence type="ECO:0000313" key="2">
    <source>
        <dbReference type="EMBL" id="KAL0290654.1"/>
    </source>
</evidence>
<evidence type="ECO:0000256" key="1">
    <source>
        <dbReference type="SAM" id="MobiDB-lite"/>
    </source>
</evidence>
<feature type="region of interest" description="Disordered" evidence="1">
    <location>
        <begin position="56"/>
        <end position="86"/>
    </location>
</feature>
<organism evidence="2">
    <name type="scientific">Sesamum calycinum</name>
    <dbReference type="NCBI Taxonomy" id="2727403"/>
    <lineage>
        <taxon>Eukaryota</taxon>
        <taxon>Viridiplantae</taxon>
        <taxon>Streptophyta</taxon>
        <taxon>Embryophyta</taxon>
        <taxon>Tracheophyta</taxon>
        <taxon>Spermatophyta</taxon>
        <taxon>Magnoliopsida</taxon>
        <taxon>eudicotyledons</taxon>
        <taxon>Gunneridae</taxon>
        <taxon>Pentapetalae</taxon>
        <taxon>asterids</taxon>
        <taxon>lamiids</taxon>
        <taxon>Lamiales</taxon>
        <taxon>Pedaliaceae</taxon>
        <taxon>Sesamum</taxon>
    </lineage>
</organism>
<accession>A0AAW2J7J3</accession>
<dbReference type="AlphaFoldDB" id="A0AAW2J7J3"/>
<comment type="caution">
    <text evidence="2">The sequence shown here is derived from an EMBL/GenBank/DDBJ whole genome shotgun (WGS) entry which is preliminary data.</text>
</comment>
<proteinExistence type="predicted"/>
<reference evidence="2" key="1">
    <citation type="submission" date="2020-06" db="EMBL/GenBank/DDBJ databases">
        <authorList>
            <person name="Li T."/>
            <person name="Hu X."/>
            <person name="Zhang T."/>
            <person name="Song X."/>
            <person name="Zhang H."/>
            <person name="Dai N."/>
            <person name="Sheng W."/>
            <person name="Hou X."/>
            <person name="Wei L."/>
        </authorList>
    </citation>
    <scope>NUCLEOTIDE SEQUENCE</scope>
    <source>
        <strain evidence="2">KEN8</strain>
        <tissue evidence="2">Leaf</tissue>
    </source>
</reference>